<evidence type="ECO:0000256" key="2">
    <source>
        <dbReference type="SAM" id="SignalP"/>
    </source>
</evidence>
<keyword evidence="1" id="KW-0472">Membrane</keyword>
<evidence type="ECO:0008006" key="5">
    <source>
        <dbReference type="Google" id="ProtNLM"/>
    </source>
</evidence>
<protein>
    <recommendedName>
        <fullName evidence="5">Secreted protein</fullName>
    </recommendedName>
</protein>
<keyword evidence="2" id="KW-0732">Signal</keyword>
<dbReference type="AlphaFoldDB" id="A0A967EDK0"/>
<feature type="chain" id="PRO_5036798746" description="Secreted protein" evidence="2">
    <location>
        <begin position="24"/>
        <end position="83"/>
    </location>
</feature>
<name>A0A967EDK0_9RHOB</name>
<feature type="signal peptide" evidence="2">
    <location>
        <begin position="1"/>
        <end position="23"/>
    </location>
</feature>
<accession>A0A967EDK0</accession>
<gene>
    <name evidence="3" type="ORF">HAT86_01830</name>
</gene>
<comment type="caution">
    <text evidence="3">The sequence shown here is derived from an EMBL/GenBank/DDBJ whole genome shotgun (WGS) entry which is preliminary data.</text>
</comment>
<keyword evidence="1" id="KW-1133">Transmembrane helix</keyword>
<proteinExistence type="predicted"/>
<evidence type="ECO:0000256" key="1">
    <source>
        <dbReference type="SAM" id="Phobius"/>
    </source>
</evidence>
<evidence type="ECO:0000313" key="3">
    <source>
        <dbReference type="EMBL" id="NHQ73203.1"/>
    </source>
</evidence>
<reference evidence="3" key="1">
    <citation type="submission" date="2020-03" db="EMBL/GenBank/DDBJ databases">
        <title>Roseovarius gahaiensis sp. nov., isolated from Gahai Saline Lake, China.</title>
        <authorList>
            <person name="Sun X."/>
        </authorList>
    </citation>
    <scope>NUCLEOTIDE SEQUENCE</scope>
    <source>
        <strain evidence="3">GH877</strain>
    </source>
</reference>
<keyword evidence="4" id="KW-1185">Reference proteome</keyword>
<keyword evidence="1" id="KW-0812">Transmembrane</keyword>
<dbReference type="RefSeq" id="WP_167192884.1">
    <property type="nucleotide sequence ID" value="NZ_JAAORB010000002.1"/>
</dbReference>
<dbReference type="Proteomes" id="UP000639775">
    <property type="component" value="Unassembled WGS sequence"/>
</dbReference>
<sequence length="83" mass="7808">MNKFLSIAAAASIAVATAAPVVAEESKANVNADPFVSTQGAVPSFALAGAGAGTTLAIIGGVILVGAVAASGSDGTPTTVTSY</sequence>
<feature type="transmembrane region" description="Helical" evidence="1">
    <location>
        <begin position="47"/>
        <end position="70"/>
    </location>
</feature>
<dbReference type="EMBL" id="JAAORB010000002">
    <property type="protein sequence ID" value="NHQ73203.1"/>
    <property type="molecule type" value="Genomic_DNA"/>
</dbReference>
<evidence type="ECO:0000313" key="4">
    <source>
        <dbReference type="Proteomes" id="UP000639775"/>
    </source>
</evidence>
<organism evidence="3 4">
    <name type="scientific">Roseovarius gahaiensis</name>
    <dbReference type="NCBI Taxonomy" id="2716691"/>
    <lineage>
        <taxon>Bacteria</taxon>
        <taxon>Pseudomonadati</taxon>
        <taxon>Pseudomonadota</taxon>
        <taxon>Alphaproteobacteria</taxon>
        <taxon>Rhodobacterales</taxon>
        <taxon>Roseobacteraceae</taxon>
        <taxon>Roseovarius</taxon>
    </lineage>
</organism>